<accession>A0A0B0MPK6</accession>
<dbReference type="EMBL" id="JRRC01287785">
    <property type="protein sequence ID" value="KHG02700.1"/>
    <property type="molecule type" value="Genomic_DNA"/>
</dbReference>
<dbReference type="AlphaFoldDB" id="A0A0B0MPK6"/>
<organism evidence="1 2">
    <name type="scientific">Gossypium arboreum</name>
    <name type="common">Tree cotton</name>
    <name type="synonym">Gossypium nanking</name>
    <dbReference type="NCBI Taxonomy" id="29729"/>
    <lineage>
        <taxon>Eukaryota</taxon>
        <taxon>Viridiplantae</taxon>
        <taxon>Streptophyta</taxon>
        <taxon>Embryophyta</taxon>
        <taxon>Tracheophyta</taxon>
        <taxon>Spermatophyta</taxon>
        <taxon>Magnoliopsida</taxon>
        <taxon>eudicotyledons</taxon>
        <taxon>Gunneridae</taxon>
        <taxon>Pentapetalae</taxon>
        <taxon>rosids</taxon>
        <taxon>malvids</taxon>
        <taxon>Malvales</taxon>
        <taxon>Malvaceae</taxon>
        <taxon>Malvoideae</taxon>
        <taxon>Gossypium</taxon>
    </lineage>
</organism>
<evidence type="ECO:0000313" key="2">
    <source>
        <dbReference type="Proteomes" id="UP000032142"/>
    </source>
</evidence>
<proteinExistence type="predicted"/>
<evidence type="ECO:0000313" key="1">
    <source>
        <dbReference type="EMBL" id="KHG02700.1"/>
    </source>
</evidence>
<sequence>MILNIDEWLYELSMRYSRMYRQSFDVRKAPYEPSE</sequence>
<reference evidence="2" key="1">
    <citation type="submission" date="2014-09" db="EMBL/GenBank/DDBJ databases">
        <authorList>
            <person name="Mudge J."/>
            <person name="Ramaraj T."/>
            <person name="Lindquist I.E."/>
            <person name="Bharti A.K."/>
            <person name="Sundararajan A."/>
            <person name="Cameron C.T."/>
            <person name="Woodward J.E."/>
            <person name="May G.D."/>
            <person name="Brubaker C."/>
            <person name="Broadhvest J."/>
            <person name="Wilkins T.A."/>
        </authorList>
    </citation>
    <scope>NUCLEOTIDE SEQUENCE</scope>
    <source>
        <strain evidence="2">cv. AKA8401</strain>
    </source>
</reference>
<keyword evidence="2" id="KW-1185">Reference proteome</keyword>
<dbReference type="Proteomes" id="UP000032142">
    <property type="component" value="Unassembled WGS sequence"/>
</dbReference>
<protein>
    <submittedName>
        <fullName evidence="1">Uncharacterized protein</fullName>
    </submittedName>
</protein>
<name>A0A0B0MPK6_GOSAR</name>
<comment type="caution">
    <text evidence="1">The sequence shown here is derived from an EMBL/GenBank/DDBJ whole genome shotgun (WGS) entry which is preliminary data.</text>
</comment>
<gene>
    <name evidence="1" type="ORF">F383_25672</name>
</gene>